<organism evidence="2 3">
    <name type="scientific">Streptomyces candidus</name>
    <dbReference type="NCBI Taxonomy" id="67283"/>
    <lineage>
        <taxon>Bacteria</taxon>
        <taxon>Bacillati</taxon>
        <taxon>Actinomycetota</taxon>
        <taxon>Actinomycetes</taxon>
        <taxon>Kitasatosporales</taxon>
        <taxon>Streptomycetaceae</taxon>
        <taxon>Streptomyces</taxon>
    </lineage>
</organism>
<evidence type="ECO:0000313" key="2">
    <source>
        <dbReference type="EMBL" id="MBB6435801.1"/>
    </source>
</evidence>
<reference evidence="2 3" key="1">
    <citation type="submission" date="2020-08" db="EMBL/GenBank/DDBJ databases">
        <title>Genomic Encyclopedia of Type Strains, Phase IV (KMG-IV): sequencing the most valuable type-strain genomes for metagenomic binning, comparative biology and taxonomic classification.</title>
        <authorList>
            <person name="Goeker M."/>
        </authorList>
    </citation>
    <scope>NUCLEOTIDE SEQUENCE [LARGE SCALE GENOMIC DNA]</scope>
    <source>
        <strain evidence="2 3">DSM 40141</strain>
    </source>
</reference>
<comment type="caution">
    <text evidence="2">The sequence shown here is derived from an EMBL/GenBank/DDBJ whole genome shotgun (WGS) entry which is preliminary data.</text>
</comment>
<dbReference type="AlphaFoldDB" id="A0A7X0HDU6"/>
<dbReference type="RefSeq" id="WP_185029630.1">
    <property type="nucleotide sequence ID" value="NZ_BNBN01000005.1"/>
</dbReference>
<protein>
    <submittedName>
        <fullName evidence="2">Uncharacterized protein</fullName>
    </submittedName>
</protein>
<proteinExistence type="predicted"/>
<name>A0A7X0HDU6_9ACTN</name>
<feature type="region of interest" description="Disordered" evidence="1">
    <location>
        <begin position="46"/>
        <end position="66"/>
    </location>
</feature>
<gene>
    <name evidence="2" type="ORF">HNQ79_002264</name>
</gene>
<sequence length="66" mass="6499">MGDGRAETVVAAYAGAAEPVGTVADAGVPAVPAAVTEAFTRGEAKRIADQSARESAAEVRAAGERA</sequence>
<dbReference type="EMBL" id="JACHEM010000005">
    <property type="protein sequence ID" value="MBB6435801.1"/>
    <property type="molecule type" value="Genomic_DNA"/>
</dbReference>
<accession>A0A7X0HDU6</accession>
<evidence type="ECO:0000256" key="1">
    <source>
        <dbReference type="SAM" id="MobiDB-lite"/>
    </source>
</evidence>
<dbReference type="Proteomes" id="UP000540423">
    <property type="component" value="Unassembled WGS sequence"/>
</dbReference>
<keyword evidence="3" id="KW-1185">Reference proteome</keyword>
<evidence type="ECO:0000313" key="3">
    <source>
        <dbReference type="Proteomes" id="UP000540423"/>
    </source>
</evidence>